<proteinExistence type="predicted"/>
<dbReference type="eggNOG" id="ENOG502QQQU">
    <property type="taxonomic scope" value="Eukaryota"/>
</dbReference>
<name>E1ZRU0_CHLVA</name>
<dbReference type="PANTHER" id="PTHR47661">
    <property type="entry name" value="PHOSPHOGLUCAN PHOSPHATASE LSF1, CHLOROPLASTIC"/>
    <property type="match status" value="1"/>
</dbReference>
<dbReference type="NCBIfam" id="NF047558">
    <property type="entry name" value="TPR_END_plus"/>
    <property type="match status" value="1"/>
</dbReference>
<dbReference type="PROSITE" id="PS50005">
    <property type="entry name" value="TPR"/>
    <property type="match status" value="1"/>
</dbReference>
<evidence type="ECO:0000313" key="5">
    <source>
        <dbReference type="Proteomes" id="UP000008141"/>
    </source>
</evidence>
<dbReference type="InterPro" id="IPR001478">
    <property type="entry name" value="PDZ"/>
</dbReference>
<feature type="domain" description="PDZ" evidence="3">
    <location>
        <begin position="60"/>
        <end position="153"/>
    </location>
</feature>
<dbReference type="Gene3D" id="1.25.40.10">
    <property type="entry name" value="Tetratricopeptide repeat domain"/>
    <property type="match status" value="1"/>
</dbReference>
<dbReference type="OMA" id="NIACCFS"/>
<organism evidence="5">
    <name type="scientific">Chlorella variabilis</name>
    <name type="common">Green alga</name>
    <dbReference type="NCBI Taxonomy" id="554065"/>
    <lineage>
        <taxon>Eukaryota</taxon>
        <taxon>Viridiplantae</taxon>
        <taxon>Chlorophyta</taxon>
        <taxon>core chlorophytes</taxon>
        <taxon>Trebouxiophyceae</taxon>
        <taxon>Chlorellales</taxon>
        <taxon>Chlorellaceae</taxon>
        <taxon>Chlorella clade</taxon>
        <taxon>Chlorella</taxon>
    </lineage>
</organism>
<dbReference type="GeneID" id="17350916"/>
<dbReference type="STRING" id="554065.E1ZRU0"/>
<dbReference type="KEGG" id="cvr:CHLNCDRAFT_59230"/>
<keyword evidence="5" id="KW-1185">Reference proteome</keyword>
<dbReference type="FunCoup" id="E1ZRU0">
    <property type="interactions" value="602"/>
</dbReference>
<dbReference type="EMBL" id="GL433863">
    <property type="protein sequence ID" value="EFN51519.1"/>
    <property type="molecule type" value="Genomic_DNA"/>
</dbReference>
<dbReference type="AlphaFoldDB" id="E1ZRU0"/>
<accession>E1ZRU0</accession>
<protein>
    <recommendedName>
        <fullName evidence="3">PDZ domain-containing protein</fullName>
    </recommendedName>
</protein>
<evidence type="ECO:0000259" key="3">
    <source>
        <dbReference type="PROSITE" id="PS50106"/>
    </source>
</evidence>
<dbReference type="SUPFAM" id="SSF48452">
    <property type="entry name" value="TPR-like"/>
    <property type="match status" value="1"/>
</dbReference>
<evidence type="ECO:0000313" key="4">
    <source>
        <dbReference type="EMBL" id="EFN51519.1"/>
    </source>
</evidence>
<sequence>MPAIATARAVCVVVVKPTYATRPTPHRPSLHSFKAAAQQQQQQQQQQGRRLAVCRASATVAQVQAEAKQEFYEVTLSKPLGIKFARGNDGGAYVSRTDPTLGNTDARIEAGDKVVKVSASFGGDVWEAINFGQVIYAIKTRNGDVYMQLKRNYGDLSALEQDELTEAEKIFKSERGGGNYGAGTKEMQERNYIARKEAERQRREMFDDALAKFKKGKVEEALIDFENVLSLEPKNYLGDDFSRVTQIYRVTQYNIACCYSMLGQEESGLEALNAAMASGFEDYDKVRKDPNLGNLRKSPKFQPLLNRYDEPILNEGAIKAFKSIFSFGKSQNDDL</sequence>
<dbReference type="OrthoDB" id="439127at2759"/>
<dbReference type="InterPro" id="IPR019734">
    <property type="entry name" value="TPR_rpt"/>
</dbReference>
<evidence type="ECO:0000256" key="2">
    <source>
        <dbReference type="SAM" id="MobiDB-lite"/>
    </source>
</evidence>
<dbReference type="InterPro" id="IPR011990">
    <property type="entry name" value="TPR-like_helical_dom_sf"/>
</dbReference>
<feature type="compositionally biased region" description="Low complexity" evidence="2">
    <location>
        <begin position="35"/>
        <end position="44"/>
    </location>
</feature>
<feature type="repeat" description="TPR" evidence="1">
    <location>
        <begin position="202"/>
        <end position="235"/>
    </location>
</feature>
<dbReference type="PROSITE" id="PS50106">
    <property type="entry name" value="PDZ"/>
    <property type="match status" value="1"/>
</dbReference>
<dbReference type="RefSeq" id="XP_005843621.1">
    <property type="nucleotide sequence ID" value="XM_005843559.1"/>
</dbReference>
<reference evidence="4 5" key="1">
    <citation type="journal article" date="2010" name="Plant Cell">
        <title>The Chlorella variabilis NC64A genome reveals adaptation to photosymbiosis, coevolution with viruses, and cryptic sex.</title>
        <authorList>
            <person name="Blanc G."/>
            <person name="Duncan G."/>
            <person name="Agarkova I."/>
            <person name="Borodovsky M."/>
            <person name="Gurnon J."/>
            <person name="Kuo A."/>
            <person name="Lindquist E."/>
            <person name="Lucas S."/>
            <person name="Pangilinan J."/>
            <person name="Polle J."/>
            <person name="Salamov A."/>
            <person name="Terry A."/>
            <person name="Yamada T."/>
            <person name="Dunigan D.D."/>
            <person name="Grigoriev I.V."/>
            <person name="Claverie J.M."/>
            <person name="Van Etten J.L."/>
        </authorList>
    </citation>
    <scope>NUCLEOTIDE SEQUENCE [LARGE SCALE GENOMIC DNA]</scope>
    <source>
        <strain evidence="4 5">NC64A</strain>
    </source>
</reference>
<evidence type="ECO:0000256" key="1">
    <source>
        <dbReference type="PROSITE-ProRule" id="PRU00339"/>
    </source>
</evidence>
<dbReference type="Proteomes" id="UP000008141">
    <property type="component" value="Unassembled WGS sequence"/>
</dbReference>
<dbReference type="PANTHER" id="PTHR47661:SF3">
    <property type="entry name" value="PROTEIN CONTAINING PDZ DOMAIN, A K-BOX DOMAIN, AND A TPR REGION"/>
    <property type="match status" value="1"/>
</dbReference>
<dbReference type="InParanoid" id="E1ZRU0"/>
<gene>
    <name evidence="4" type="ORF">CHLNCDRAFT_59230</name>
</gene>
<feature type="region of interest" description="Disordered" evidence="2">
    <location>
        <begin position="21"/>
        <end position="44"/>
    </location>
</feature>
<keyword evidence="1" id="KW-0802">TPR repeat</keyword>